<feature type="domain" description="Inositol-tetrakisphosphate 1-kinase N-terminal" evidence="12">
    <location>
        <begin position="10"/>
        <end position="99"/>
    </location>
</feature>
<evidence type="ECO:0000256" key="8">
    <source>
        <dbReference type="PIRNR" id="PIRNR038186"/>
    </source>
</evidence>
<evidence type="ECO:0000256" key="7">
    <source>
        <dbReference type="ARBA" id="ARBA00022842"/>
    </source>
</evidence>
<accession>A0A8B7P6E0</accession>
<keyword evidence="5 8" id="KW-0418">Kinase</keyword>
<feature type="binding site" evidence="9">
    <location>
        <position position="60"/>
    </location>
    <ligand>
        <name>1D-myo-inositol 1,3,4-trisphosphate</name>
        <dbReference type="ChEBI" id="CHEBI:58414"/>
    </ligand>
</feature>
<feature type="binding site" evidence="9">
    <location>
        <position position="19"/>
    </location>
    <ligand>
        <name>1D-myo-inositol 1,3,4-trisphosphate</name>
        <dbReference type="ChEBI" id="CHEBI:58414"/>
    </ligand>
</feature>
<dbReference type="AlphaFoldDB" id="A0A8B7P6E0"/>
<keyword evidence="13" id="KW-1185">Reference proteome</keyword>
<sequence length="323" mass="35777">MEEGALPMKRVGFWLNEKKCKKFDVEEFAEECRKQMLDVVKLDLDQPLEDQGPFDAILHKMTAMYAQALCGDMEARVQAERFESGVASLWNVPVLDPLPGVHTLLHRPATYALLEAITRHLENITTPPYVELPDTDIETKRALLARSGVSFPIVCKPVFGCGGTAAHELAVVLSERRLQEWQGPCVAQSFVPHGAVLYKLYVLGSVWHLVVRPSLKNFKATDAPTVHFNSAKVSKAGSCSTLTQLDKNDRHTVVPEPLPGVLQEIVDVVGKSLNMDLLGIDVVIDSQSGHYAIIDVNPFPSYDSVDDFLPCLARLLRHKVDSV</sequence>
<evidence type="ECO:0000259" key="11">
    <source>
        <dbReference type="Pfam" id="PF05770"/>
    </source>
</evidence>
<evidence type="ECO:0000256" key="1">
    <source>
        <dbReference type="ARBA" id="ARBA00009601"/>
    </source>
</evidence>
<evidence type="ECO:0000256" key="6">
    <source>
        <dbReference type="ARBA" id="ARBA00022840"/>
    </source>
</evidence>
<comment type="cofactor">
    <cofactor evidence="8 10">
        <name>Mg(2+)</name>
        <dbReference type="ChEBI" id="CHEBI:18420"/>
    </cofactor>
    <text evidence="8 10">Binds 2 magnesium ions per subunit.</text>
</comment>
<feature type="binding site" evidence="9">
    <location>
        <position position="107"/>
    </location>
    <ligand>
        <name>ATP</name>
        <dbReference type="ChEBI" id="CHEBI:30616"/>
    </ligand>
</feature>
<protein>
    <recommendedName>
        <fullName evidence="8">Inositol-tetrakisphosphate 1-kinase</fullName>
        <ecNumber evidence="8">2.7.1.134</ecNumber>
    </recommendedName>
</protein>
<evidence type="ECO:0000256" key="9">
    <source>
        <dbReference type="PIRSR" id="PIRSR038186-1"/>
    </source>
</evidence>
<comment type="subunit">
    <text evidence="8">Monomer.</text>
</comment>
<feature type="binding site" evidence="10">
    <location>
        <position position="295"/>
    </location>
    <ligand>
        <name>Mg(2+)</name>
        <dbReference type="ChEBI" id="CHEBI:18420"/>
        <label>1</label>
    </ligand>
</feature>
<comment type="function">
    <text evidence="8">Kinase that can phosphorylate various inositol polyphosphate such as Ins(3,4,5,6)P4 or Ins(1,3,4)P3.</text>
</comment>
<dbReference type="InterPro" id="IPR008656">
    <property type="entry name" value="Inositol_tetrakis-P_1-kinase"/>
</dbReference>
<evidence type="ECO:0000256" key="2">
    <source>
        <dbReference type="ARBA" id="ARBA00022679"/>
    </source>
</evidence>
<evidence type="ECO:0000256" key="4">
    <source>
        <dbReference type="ARBA" id="ARBA00022741"/>
    </source>
</evidence>
<dbReference type="GO" id="GO:0005524">
    <property type="term" value="F:ATP binding"/>
    <property type="evidence" value="ECO:0007669"/>
    <property type="project" value="UniProtKB-KW"/>
</dbReference>
<evidence type="ECO:0000256" key="10">
    <source>
        <dbReference type="PIRSR" id="PIRSR038186-2"/>
    </source>
</evidence>
<dbReference type="PANTHER" id="PTHR14217:SF1">
    <property type="entry name" value="INOSITOL-TETRAKISPHOSPHATE 1-KINASE"/>
    <property type="match status" value="1"/>
</dbReference>
<evidence type="ECO:0000313" key="14">
    <source>
        <dbReference type="RefSeq" id="XP_018021729.1"/>
    </source>
</evidence>
<feature type="binding site" evidence="9">
    <location>
        <position position="297"/>
    </location>
    <ligand>
        <name>1D-myo-inositol 1,3,4-trisphosphate</name>
        <dbReference type="ChEBI" id="CHEBI:58414"/>
    </ligand>
</feature>
<dbReference type="GO" id="GO:0005737">
    <property type="term" value="C:cytoplasm"/>
    <property type="evidence" value="ECO:0007669"/>
    <property type="project" value="TreeGrafter"/>
</dbReference>
<keyword evidence="2 8" id="KW-0808">Transferase</keyword>
<dbReference type="InterPro" id="IPR040464">
    <property type="entry name" value="InsP(3)kin_ATP-grasp"/>
</dbReference>
<keyword evidence="3 8" id="KW-0479">Metal-binding</keyword>
<dbReference type="OrthoDB" id="25308at2759"/>
<dbReference type="SUPFAM" id="SSF56059">
    <property type="entry name" value="Glutathione synthetase ATP-binding domain-like"/>
    <property type="match status" value="1"/>
</dbReference>
<keyword evidence="4 8" id="KW-0547">Nucleotide-binding</keyword>
<dbReference type="PIRSF" id="PIRSF038186">
    <property type="entry name" value="ITPK"/>
    <property type="match status" value="1"/>
</dbReference>
<dbReference type="GO" id="GO:0000287">
    <property type="term" value="F:magnesium ion binding"/>
    <property type="evidence" value="ECO:0007669"/>
    <property type="project" value="InterPro"/>
</dbReference>
<feature type="binding site" evidence="9">
    <location>
        <position position="214"/>
    </location>
    <ligand>
        <name>ATP</name>
        <dbReference type="ChEBI" id="CHEBI:30616"/>
    </ligand>
</feature>
<feature type="domain" description="Inositol 1,3,4-trisphosphate 5/6-kinase ATP-grasp" evidence="11">
    <location>
        <begin position="120"/>
        <end position="313"/>
    </location>
</feature>
<dbReference type="GO" id="GO:0052726">
    <property type="term" value="F:inositol-1,3,4-trisphosphate 5-kinase activity"/>
    <property type="evidence" value="ECO:0007669"/>
    <property type="project" value="InterPro"/>
</dbReference>
<comment type="catalytic activity">
    <reaction evidence="8">
        <text>1D-myo-inositol 3,4,5,6-tetrakisphosphate + ATP = 1D-myo-inositol 1,3,4,5,6-pentakisphosphate + ADP + H(+)</text>
        <dbReference type="Rhea" id="RHEA:12452"/>
        <dbReference type="ChEBI" id="CHEBI:15378"/>
        <dbReference type="ChEBI" id="CHEBI:30616"/>
        <dbReference type="ChEBI" id="CHEBI:57539"/>
        <dbReference type="ChEBI" id="CHEBI:57733"/>
        <dbReference type="ChEBI" id="CHEBI:456216"/>
        <dbReference type="EC" id="2.7.1.134"/>
    </reaction>
</comment>
<comment type="similarity">
    <text evidence="1 8">Belongs to the ITPK1 family.</text>
</comment>
<proteinExistence type="inferred from homology"/>
<feature type="binding site" evidence="9">
    <location>
        <position position="167"/>
    </location>
    <ligand>
        <name>1D-myo-inositol 1,3,4-trisphosphate</name>
        <dbReference type="ChEBI" id="CHEBI:58414"/>
    </ligand>
</feature>
<evidence type="ECO:0000256" key="5">
    <source>
        <dbReference type="ARBA" id="ARBA00022777"/>
    </source>
</evidence>
<feature type="binding site" evidence="9">
    <location>
        <position position="199"/>
    </location>
    <ligand>
        <name>1D-myo-inositol 1,3,4-trisphosphate</name>
        <dbReference type="ChEBI" id="CHEBI:58414"/>
    </ligand>
</feature>
<evidence type="ECO:0000256" key="3">
    <source>
        <dbReference type="ARBA" id="ARBA00022723"/>
    </source>
</evidence>
<feature type="binding site" evidence="9">
    <location>
        <position position="156"/>
    </location>
    <ligand>
        <name>ATP</name>
        <dbReference type="ChEBI" id="CHEBI:30616"/>
    </ligand>
</feature>
<evidence type="ECO:0000259" key="12">
    <source>
        <dbReference type="Pfam" id="PF17927"/>
    </source>
</evidence>
<dbReference type="Gene3D" id="3.30.1490.220">
    <property type="match status" value="1"/>
</dbReference>
<dbReference type="InterPro" id="IPR041429">
    <property type="entry name" value="ITPK1_N"/>
</dbReference>
<reference evidence="14" key="1">
    <citation type="submission" date="2025-08" db="UniProtKB">
        <authorList>
            <consortium name="RefSeq"/>
        </authorList>
    </citation>
    <scope>IDENTIFICATION</scope>
    <source>
        <tissue evidence="14">Whole organism</tissue>
    </source>
</reference>
<dbReference type="Pfam" id="PF05770">
    <property type="entry name" value="Ins134_P3_kin"/>
    <property type="match status" value="1"/>
</dbReference>
<dbReference type="Gene3D" id="3.40.50.11370">
    <property type="match status" value="1"/>
</dbReference>
<dbReference type="OMA" id="QHLYNRQ"/>
<keyword evidence="6 8" id="KW-0067">ATP-binding</keyword>
<feature type="binding site" evidence="10">
    <location>
        <position position="297"/>
    </location>
    <ligand>
        <name>Mg(2+)</name>
        <dbReference type="ChEBI" id="CHEBI:18420"/>
        <label>2</label>
    </ligand>
</feature>
<dbReference type="GO" id="GO:0032957">
    <property type="term" value="P:inositol trisphosphate metabolic process"/>
    <property type="evidence" value="ECO:0007669"/>
    <property type="project" value="InterPro"/>
</dbReference>
<feature type="binding site" evidence="10">
    <location>
        <position position="281"/>
    </location>
    <ligand>
        <name>Mg(2+)</name>
        <dbReference type="ChEBI" id="CHEBI:18420"/>
        <label>1</label>
    </ligand>
</feature>
<dbReference type="Proteomes" id="UP000694843">
    <property type="component" value="Unplaced"/>
</dbReference>
<feature type="binding site" evidence="10">
    <location>
        <position position="295"/>
    </location>
    <ligand>
        <name>Mg(2+)</name>
        <dbReference type="ChEBI" id="CHEBI:18420"/>
        <label>2</label>
    </ligand>
</feature>
<dbReference type="RefSeq" id="XP_018021729.1">
    <property type="nucleotide sequence ID" value="XM_018166240.2"/>
</dbReference>
<gene>
    <name evidence="14" type="primary">LOC108677926</name>
</gene>
<dbReference type="Pfam" id="PF17927">
    <property type="entry name" value="Ins134_P3_kin_N"/>
    <property type="match status" value="1"/>
</dbReference>
<evidence type="ECO:0000313" key="13">
    <source>
        <dbReference type="Proteomes" id="UP000694843"/>
    </source>
</evidence>
<dbReference type="Gene3D" id="3.30.470.20">
    <property type="entry name" value="ATP-grasp fold, B domain"/>
    <property type="match status" value="1"/>
</dbReference>
<dbReference type="PANTHER" id="PTHR14217">
    <property type="entry name" value="INOSITOL-TETRAKISPHOSPHATE 1-KINASE"/>
    <property type="match status" value="1"/>
</dbReference>
<feature type="binding site" evidence="9">
    <location>
        <position position="301"/>
    </location>
    <ligand>
        <name>1D-myo-inositol 1,3,4-trisphosphate</name>
        <dbReference type="ChEBI" id="CHEBI:58414"/>
    </ligand>
</feature>
<keyword evidence="7 8" id="KW-0460">Magnesium</keyword>
<dbReference type="GO" id="GO:0052725">
    <property type="term" value="F:inositol-1,3,4-trisphosphate 6-kinase activity"/>
    <property type="evidence" value="ECO:0007669"/>
    <property type="project" value="InterPro"/>
</dbReference>
<feature type="binding site" evidence="9">
    <location>
        <begin position="188"/>
        <end position="199"/>
    </location>
    <ligand>
        <name>ATP</name>
        <dbReference type="ChEBI" id="CHEBI:30616"/>
    </ligand>
</feature>
<dbReference type="GeneID" id="108677926"/>
<dbReference type="KEGG" id="hazt:108677926"/>
<name>A0A8B7P6E0_HYAAZ</name>
<dbReference type="EC" id="2.7.1.134" evidence="8"/>
<organism evidence="13 14">
    <name type="scientific">Hyalella azteca</name>
    <name type="common">Amphipod</name>
    <dbReference type="NCBI Taxonomy" id="294128"/>
    <lineage>
        <taxon>Eukaryota</taxon>
        <taxon>Metazoa</taxon>
        <taxon>Ecdysozoa</taxon>
        <taxon>Arthropoda</taxon>
        <taxon>Crustacea</taxon>
        <taxon>Multicrustacea</taxon>
        <taxon>Malacostraca</taxon>
        <taxon>Eumalacostraca</taxon>
        <taxon>Peracarida</taxon>
        <taxon>Amphipoda</taxon>
        <taxon>Senticaudata</taxon>
        <taxon>Talitrida</taxon>
        <taxon>Talitroidea</taxon>
        <taxon>Hyalellidae</taxon>
        <taxon>Hyalella</taxon>
    </lineage>
</organism>
<dbReference type="GO" id="GO:0047325">
    <property type="term" value="F:inositol-3,4,5,6-tetrakisphosphate 1-kinase activity"/>
    <property type="evidence" value="ECO:0007669"/>
    <property type="project" value="UniProtKB-EC"/>
</dbReference>